<dbReference type="GO" id="GO:0004852">
    <property type="term" value="F:uroporphyrinogen-III synthase activity"/>
    <property type="evidence" value="ECO:0007669"/>
    <property type="project" value="UniProtKB-UniRule"/>
</dbReference>
<dbReference type="InterPro" id="IPR003754">
    <property type="entry name" value="4pyrrol_synth_uPrphyn_synth"/>
</dbReference>
<comment type="catalytic activity">
    <reaction evidence="8 9">
        <text>hydroxymethylbilane = uroporphyrinogen III + H2O</text>
        <dbReference type="Rhea" id="RHEA:18965"/>
        <dbReference type="ChEBI" id="CHEBI:15377"/>
        <dbReference type="ChEBI" id="CHEBI:57308"/>
        <dbReference type="ChEBI" id="CHEBI:57845"/>
        <dbReference type="EC" id="4.2.1.75"/>
    </reaction>
</comment>
<dbReference type="PANTHER" id="PTHR38042">
    <property type="entry name" value="UROPORPHYRINOGEN-III SYNTHASE, CHLOROPLASTIC"/>
    <property type="match status" value="1"/>
</dbReference>
<evidence type="ECO:0000259" key="10">
    <source>
        <dbReference type="Pfam" id="PF02602"/>
    </source>
</evidence>
<dbReference type="Gene3D" id="3.40.50.10090">
    <property type="match status" value="2"/>
</dbReference>
<dbReference type="GO" id="GO:0006780">
    <property type="term" value="P:uroporphyrinogen III biosynthetic process"/>
    <property type="evidence" value="ECO:0007669"/>
    <property type="project" value="UniProtKB-UniRule"/>
</dbReference>
<keyword evidence="4 9" id="KW-0456">Lyase</keyword>
<dbReference type="SUPFAM" id="SSF69618">
    <property type="entry name" value="HemD-like"/>
    <property type="match status" value="1"/>
</dbReference>
<dbReference type="InterPro" id="IPR039793">
    <property type="entry name" value="UROS/Hem4"/>
</dbReference>
<proteinExistence type="inferred from homology"/>
<evidence type="ECO:0000256" key="3">
    <source>
        <dbReference type="ARBA" id="ARBA00013109"/>
    </source>
</evidence>
<gene>
    <name evidence="11" type="ORF">GTH32_04455</name>
</gene>
<evidence type="ECO:0000313" key="12">
    <source>
        <dbReference type="Proteomes" id="UP000470213"/>
    </source>
</evidence>
<dbReference type="Proteomes" id="UP000470213">
    <property type="component" value="Unassembled WGS sequence"/>
</dbReference>
<dbReference type="EC" id="4.2.1.75" evidence="3 9"/>
<feature type="domain" description="Tetrapyrrole biosynthesis uroporphyrinogen III synthase" evidence="10">
    <location>
        <begin position="17"/>
        <end position="231"/>
    </location>
</feature>
<evidence type="ECO:0000256" key="4">
    <source>
        <dbReference type="ARBA" id="ARBA00023239"/>
    </source>
</evidence>
<name>A0A7X5LJH4_9ALTE</name>
<dbReference type="CDD" id="cd06578">
    <property type="entry name" value="HemD"/>
    <property type="match status" value="1"/>
</dbReference>
<comment type="pathway">
    <text evidence="1 9">Porphyrin-containing compound metabolism; protoporphyrin-IX biosynthesis; coproporphyrinogen-III from 5-aminolevulinate: step 3/4.</text>
</comment>
<dbReference type="EMBL" id="JAAAWN010000004">
    <property type="protein sequence ID" value="NDV90448.1"/>
    <property type="molecule type" value="Genomic_DNA"/>
</dbReference>
<dbReference type="AlphaFoldDB" id="A0A7X5LJH4"/>
<evidence type="ECO:0000256" key="7">
    <source>
        <dbReference type="ARBA" id="ARBA00040167"/>
    </source>
</evidence>
<reference evidence="11 12" key="1">
    <citation type="submission" date="2020-01" db="EMBL/GenBank/DDBJ databases">
        <authorList>
            <person name="Chen J."/>
            <person name="Zhu S."/>
            <person name="Yang J."/>
        </authorList>
    </citation>
    <scope>NUCLEOTIDE SEQUENCE [LARGE SCALE GENOMIC DNA]</scope>
    <source>
        <strain evidence="11 12">345S023</strain>
    </source>
</reference>
<organism evidence="11 12">
    <name type="scientific">Alteromonas profundi</name>
    <dbReference type="NCBI Taxonomy" id="2696062"/>
    <lineage>
        <taxon>Bacteria</taxon>
        <taxon>Pseudomonadati</taxon>
        <taxon>Pseudomonadota</taxon>
        <taxon>Gammaproteobacteria</taxon>
        <taxon>Alteromonadales</taxon>
        <taxon>Alteromonadaceae</taxon>
        <taxon>Alteromonas/Salinimonas group</taxon>
        <taxon>Alteromonas</taxon>
    </lineage>
</organism>
<evidence type="ECO:0000256" key="9">
    <source>
        <dbReference type="RuleBase" id="RU366031"/>
    </source>
</evidence>
<evidence type="ECO:0000256" key="5">
    <source>
        <dbReference type="ARBA" id="ARBA00023244"/>
    </source>
</evidence>
<dbReference type="Pfam" id="PF02602">
    <property type="entry name" value="HEM4"/>
    <property type="match status" value="1"/>
</dbReference>
<evidence type="ECO:0000256" key="6">
    <source>
        <dbReference type="ARBA" id="ARBA00037589"/>
    </source>
</evidence>
<dbReference type="RefSeq" id="WP_163084038.1">
    <property type="nucleotide sequence ID" value="NZ_JAAAWN010000004.1"/>
</dbReference>
<evidence type="ECO:0000256" key="2">
    <source>
        <dbReference type="ARBA" id="ARBA00008133"/>
    </source>
</evidence>
<sequence>MFLLTRPLPKLNTSTQAFLDAGINVTGVATSDIHYHEHACEQVIERLLSRPVDAIIVTSVYAVPACIKSLKTTNKAPTVFAVGTTTAALLNEAFPSLRVLTPSQHTSEGILAMHQVNEANCKEVVIIKGEGGRNTLQYTLEKNGKTVTPFCVYKRKQLATPVYTKNWKLEDVSGIIATSENMAMQLIASHSTHILTLPWVTVSERIARTLKNYNVANVAVCERATDQALIAWVKDNWEY</sequence>
<comment type="function">
    <text evidence="6 9">Catalyzes cyclization of the linear tetrapyrrole, hydroxymethylbilane, to the macrocyclic uroporphyrinogen III.</text>
</comment>
<dbReference type="UniPathway" id="UPA00251">
    <property type="reaction ID" value="UER00320"/>
</dbReference>
<comment type="similarity">
    <text evidence="2 9">Belongs to the uroporphyrinogen-III synthase family.</text>
</comment>
<evidence type="ECO:0000313" key="11">
    <source>
        <dbReference type="EMBL" id="NDV90448.1"/>
    </source>
</evidence>
<accession>A0A7X5LJH4</accession>
<evidence type="ECO:0000256" key="1">
    <source>
        <dbReference type="ARBA" id="ARBA00004772"/>
    </source>
</evidence>
<dbReference type="PANTHER" id="PTHR38042:SF1">
    <property type="entry name" value="UROPORPHYRINOGEN-III SYNTHASE, CHLOROPLASTIC"/>
    <property type="match status" value="1"/>
</dbReference>
<evidence type="ECO:0000256" key="8">
    <source>
        <dbReference type="ARBA" id="ARBA00048617"/>
    </source>
</evidence>
<keyword evidence="12" id="KW-1185">Reference proteome</keyword>
<dbReference type="InterPro" id="IPR036108">
    <property type="entry name" value="4pyrrol_syn_uPrphyn_synt_sf"/>
</dbReference>
<protein>
    <recommendedName>
        <fullName evidence="7 9">Uroporphyrinogen-III synthase</fullName>
        <ecNumber evidence="3 9">4.2.1.75</ecNumber>
    </recommendedName>
</protein>
<keyword evidence="5 9" id="KW-0627">Porphyrin biosynthesis</keyword>
<comment type="caution">
    <text evidence="11">The sequence shown here is derived from an EMBL/GenBank/DDBJ whole genome shotgun (WGS) entry which is preliminary data.</text>
</comment>
<dbReference type="GO" id="GO:0006782">
    <property type="term" value="P:protoporphyrinogen IX biosynthetic process"/>
    <property type="evidence" value="ECO:0007669"/>
    <property type="project" value="UniProtKB-UniRule"/>
</dbReference>